<name>A0ABW9SRL1_9BURK</name>
<sequence>MSEVSIFSVDTLIKYMGDDDKARAMVGKIVADACAPAMEPLLLAGTAIREGRLSDAAKMLHTLRGAIGTLGAKRLVSASLELEQALLGQHTEQIPSLFASVDAEYRLVLHAAENWLRQHAPDQMR</sequence>
<evidence type="ECO:0000313" key="4">
    <source>
        <dbReference type="Proteomes" id="UP000735592"/>
    </source>
</evidence>
<evidence type="ECO:0000259" key="2">
    <source>
        <dbReference type="Pfam" id="PF01627"/>
    </source>
</evidence>
<gene>
    <name evidence="3" type="ORF">GM655_17700</name>
</gene>
<reference evidence="3 4" key="1">
    <citation type="submission" date="2019-11" db="EMBL/GenBank/DDBJ databases">
        <title>Type strains purchased from KCTC, JCM and DSMZ.</title>
        <authorList>
            <person name="Lu H."/>
        </authorList>
    </citation>
    <scope>NUCLEOTIDE SEQUENCE [LARGE SCALE GENOMIC DNA]</scope>
    <source>
        <strain evidence="3 4">DSM 103461</strain>
    </source>
</reference>
<protein>
    <submittedName>
        <fullName evidence="3">Hpt domain-containing protein</fullName>
    </submittedName>
</protein>
<dbReference type="RefSeq" id="WP_155436009.1">
    <property type="nucleotide sequence ID" value="NZ_JBHLXK010000006.1"/>
</dbReference>
<keyword evidence="1" id="KW-0902">Two-component regulatory system</keyword>
<dbReference type="Gene3D" id="1.20.120.160">
    <property type="entry name" value="HPT domain"/>
    <property type="match status" value="1"/>
</dbReference>
<evidence type="ECO:0000256" key="1">
    <source>
        <dbReference type="ARBA" id="ARBA00023012"/>
    </source>
</evidence>
<dbReference type="Pfam" id="PF01627">
    <property type="entry name" value="Hpt"/>
    <property type="match status" value="1"/>
</dbReference>
<organism evidence="3 4">
    <name type="scientific">Pseudoduganella danionis</name>
    <dbReference type="NCBI Taxonomy" id="1890295"/>
    <lineage>
        <taxon>Bacteria</taxon>
        <taxon>Pseudomonadati</taxon>
        <taxon>Pseudomonadota</taxon>
        <taxon>Betaproteobacteria</taxon>
        <taxon>Burkholderiales</taxon>
        <taxon>Oxalobacteraceae</taxon>
        <taxon>Telluria group</taxon>
        <taxon>Pseudoduganella</taxon>
    </lineage>
</organism>
<comment type="caution">
    <text evidence="3">The sequence shown here is derived from an EMBL/GenBank/DDBJ whole genome shotgun (WGS) entry which is preliminary data.</text>
</comment>
<evidence type="ECO:0000313" key="3">
    <source>
        <dbReference type="EMBL" id="MTW34642.1"/>
    </source>
</evidence>
<dbReference type="EMBL" id="WNKW01000005">
    <property type="protein sequence ID" value="MTW34642.1"/>
    <property type="molecule type" value="Genomic_DNA"/>
</dbReference>
<dbReference type="SUPFAM" id="SSF47226">
    <property type="entry name" value="Histidine-containing phosphotransfer domain, HPT domain"/>
    <property type="match status" value="1"/>
</dbReference>
<dbReference type="InterPro" id="IPR036641">
    <property type="entry name" value="HPT_dom_sf"/>
</dbReference>
<dbReference type="Proteomes" id="UP000735592">
    <property type="component" value="Unassembled WGS sequence"/>
</dbReference>
<keyword evidence="4" id="KW-1185">Reference proteome</keyword>
<feature type="domain" description="HPt" evidence="2">
    <location>
        <begin position="37"/>
        <end position="105"/>
    </location>
</feature>
<accession>A0ABW9SRL1</accession>
<dbReference type="InterPro" id="IPR008207">
    <property type="entry name" value="Sig_transdc_His_kin_Hpt_dom"/>
</dbReference>
<proteinExistence type="predicted"/>